<accession>A0ABT4I6G2</accession>
<gene>
    <name evidence="2" type="ORF">OHJ16_04510</name>
</gene>
<evidence type="ECO:0000313" key="3">
    <source>
        <dbReference type="Proteomes" id="UP001072034"/>
    </source>
</evidence>
<sequence length="163" mass="17962">MEVLNMSAPAGWYNDGNGCRRWWNGRAWTEEVWGSRQPQADVVPVGQMQDQTAVMSAQTPVKPSVFDRLGSSVMKAVADRKAEKEERQRRRAELERAAGALVTSGTFGMSKVEIFQGGYVRVVGPSDSSSPTYAMKAAPYEKLLSITFVPPGRRRRARGSPAL</sequence>
<name>A0ABT4I6G2_9ACTO</name>
<dbReference type="RefSeq" id="WP_268916923.1">
    <property type="nucleotide sequence ID" value="NZ_JAPTMY010000007.1"/>
</dbReference>
<dbReference type="EMBL" id="JAPTMY010000007">
    <property type="protein sequence ID" value="MCZ0857304.1"/>
    <property type="molecule type" value="Genomic_DNA"/>
</dbReference>
<organism evidence="2 3">
    <name type="scientific">Actinomyces israelii</name>
    <dbReference type="NCBI Taxonomy" id="1659"/>
    <lineage>
        <taxon>Bacteria</taxon>
        <taxon>Bacillati</taxon>
        <taxon>Actinomycetota</taxon>
        <taxon>Actinomycetes</taxon>
        <taxon>Actinomycetales</taxon>
        <taxon>Actinomycetaceae</taxon>
        <taxon>Actinomyces</taxon>
    </lineage>
</organism>
<dbReference type="InterPro" id="IPR018929">
    <property type="entry name" value="DUF2510"/>
</dbReference>
<comment type="caution">
    <text evidence="2">The sequence shown here is derived from an EMBL/GenBank/DDBJ whole genome shotgun (WGS) entry which is preliminary data.</text>
</comment>
<evidence type="ECO:0000313" key="2">
    <source>
        <dbReference type="EMBL" id="MCZ0857304.1"/>
    </source>
</evidence>
<keyword evidence="3" id="KW-1185">Reference proteome</keyword>
<proteinExistence type="predicted"/>
<reference evidence="2" key="1">
    <citation type="submission" date="2022-10" db="EMBL/GenBank/DDBJ databases">
        <title>Genome sequence of Actinomyces israelii ATCC 10048.</title>
        <authorList>
            <person name="Watt R.M."/>
            <person name="Tong W.M."/>
        </authorList>
    </citation>
    <scope>NUCLEOTIDE SEQUENCE</scope>
    <source>
        <strain evidence="2">ATCC 10048</strain>
    </source>
</reference>
<feature type="domain" description="DUF2510" evidence="1">
    <location>
        <begin position="10"/>
        <end position="40"/>
    </location>
</feature>
<dbReference type="Pfam" id="PF10708">
    <property type="entry name" value="DUF2510"/>
    <property type="match status" value="1"/>
</dbReference>
<evidence type="ECO:0000259" key="1">
    <source>
        <dbReference type="Pfam" id="PF10708"/>
    </source>
</evidence>
<dbReference type="Proteomes" id="UP001072034">
    <property type="component" value="Unassembled WGS sequence"/>
</dbReference>
<protein>
    <submittedName>
        <fullName evidence="2">DUF2510 domain-containing protein</fullName>
    </submittedName>
</protein>